<dbReference type="Proteomes" id="UP000479710">
    <property type="component" value="Unassembled WGS sequence"/>
</dbReference>
<accession>A0A6G1C6W5</accession>
<dbReference type="EMBL" id="SPHZ02000010">
    <property type="protein sequence ID" value="KAF0895771.1"/>
    <property type="molecule type" value="Genomic_DNA"/>
</dbReference>
<protein>
    <submittedName>
        <fullName evidence="2">Uncharacterized protein</fullName>
    </submittedName>
</protein>
<evidence type="ECO:0000313" key="3">
    <source>
        <dbReference type="Proteomes" id="UP000479710"/>
    </source>
</evidence>
<proteinExistence type="predicted"/>
<evidence type="ECO:0000256" key="1">
    <source>
        <dbReference type="SAM" id="MobiDB-lite"/>
    </source>
</evidence>
<name>A0A6G1C6W5_9ORYZ</name>
<gene>
    <name evidence="2" type="ORF">E2562_016506</name>
</gene>
<evidence type="ECO:0000313" key="2">
    <source>
        <dbReference type="EMBL" id="KAF0895771.1"/>
    </source>
</evidence>
<reference evidence="2 3" key="1">
    <citation type="submission" date="2019-11" db="EMBL/GenBank/DDBJ databases">
        <title>Whole genome sequence of Oryza granulata.</title>
        <authorList>
            <person name="Li W."/>
        </authorList>
    </citation>
    <scope>NUCLEOTIDE SEQUENCE [LARGE SCALE GENOMIC DNA]</scope>
    <source>
        <strain evidence="3">cv. Menghai</strain>
        <tissue evidence="2">Leaf</tissue>
    </source>
</reference>
<keyword evidence="3" id="KW-1185">Reference proteome</keyword>
<comment type="caution">
    <text evidence="2">The sequence shown here is derived from an EMBL/GenBank/DDBJ whole genome shotgun (WGS) entry which is preliminary data.</text>
</comment>
<dbReference type="AlphaFoldDB" id="A0A6G1C6W5"/>
<feature type="region of interest" description="Disordered" evidence="1">
    <location>
        <begin position="1"/>
        <end position="25"/>
    </location>
</feature>
<sequence length="82" mass="9262">MPTRTTPASCLATPRPRHACTPHSPVRRVAPHRTHVRHVRAFREPHRLPAAFIVAATRASHTHMAARRTGSCVHAQSRDRHR</sequence>
<feature type="compositionally biased region" description="Basic residues" evidence="1">
    <location>
        <begin position="15"/>
        <end position="25"/>
    </location>
</feature>
<organism evidence="2 3">
    <name type="scientific">Oryza meyeriana var. granulata</name>
    <dbReference type="NCBI Taxonomy" id="110450"/>
    <lineage>
        <taxon>Eukaryota</taxon>
        <taxon>Viridiplantae</taxon>
        <taxon>Streptophyta</taxon>
        <taxon>Embryophyta</taxon>
        <taxon>Tracheophyta</taxon>
        <taxon>Spermatophyta</taxon>
        <taxon>Magnoliopsida</taxon>
        <taxon>Liliopsida</taxon>
        <taxon>Poales</taxon>
        <taxon>Poaceae</taxon>
        <taxon>BOP clade</taxon>
        <taxon>Oryzoideae</taxon>
        <taxon>Oryzeae</taxon>
        <taxon>Oryzinae</taxon>
        <taxon>Oryza</taxon>
        <taxon>Oryza meyeriana</taxon>
    </lineage>
</organism>